<feature type="transmembrane region" description="Helical" evidence="1">
    <location>
        <begin position="271"/>
        <end position="293"/>
    </location>
</feature>
<organism evidence="2 3">
    <name type="scientific">Pradoshia eiseniae</name>
    <dbReference type="NCBI Taxonomy" id="2064768"/>
    <lineage>
        <taxon>Bacteria</taxon>
        <taxon>Bacillati</taxon>
        <taxon>Bacillota</taxon>
        <taxon>Bacilli</taxon>
        <taxon>Bacillales</taxon>
        <taxon>Bacillaceae</taxon>
        <taxon>Pradoshia</taxon>
    </lineage>
</organism>
<evidence type="ECO:0000313" key="2">
    <source>
        <dbReference type="EMBL" id="PQD96254.1"/>
    </source>
</evidence>
<sequence>MIGLIRNEWMKLFSKMSTYIFVGFMVLGIIGAGFISNFLNNATEQDVKEAKQTLADSNASEDDKLMAADILASSEGNMTETVWDFMADWAIGLVSFITLFTVIVCSGMVASEFSDGTIKQLLIRPHKRWKILLSKYVTSLMFAGMLLFTLLVSGYLVGLIFFGNGSFTAEIPDPSLSGDMVEVGGYFVDMLLYWIPGFFIIITIAFMLSTLFKTTSIAVGVAVFILFASSTLNFVILNLVDRYSWLKFILFPHLDLRSLFLLDLSYEGASIGFSLGLLAVYYIVFLAITFFVFRKRDIAI</sequence>
<dbReference type="OrthoDB" id="8613028at2"/>
<gene>
    <name evidence="2" type="ORF">CYL18_06560</name>
</gene>
<proteinExistence type="predicted"/>
<dbReference type="RefSeq" id="WP_104848681.1">
    <property type="nucleotide sequence ID" value="NZ_PKOZ01000002.1"/>
</dbReference>
<evidence type="ECO:0000313" key="3">
    <source>
        <dbReference type="Proteomes" id="UP000239663"/>
    </source>
</evidence>
<dbReference type="GO" id="GO:0005886">
    <property type="term" value="C:plasma membrane"/>
    <property type="evidence" value="ECO:0007669"/>
    <property type="project" value="UniProtKB-SubCell"/>
</dbReference>
<evidence type="ECO:0000256" key="1">
    <source>
        <dbReference type="SAM" id="Phobius"/>
    </source>
</evidence>
<feature type="transmembrane region" description="Helical" evidence="1">
    <location>
        <begin position="191"/>
        <end position="212"/>
    </location>
</feature>
<reference evidence="2 3" key="1">
    <citation type="submission" date="2017-12" db="EMBL/GenBank/DDBJ databases">
        <title>Taxonomic description and draft genome of Pradoshia cofamensis Gen. nov., sp. nov., a thermotolerant bacillale isolated from anterior gut of earthworm Eisenia fetida.</title>
        <authorList>
            <person name="Saha T."/>
            <person name="Chakraborty R."/>
        </authorList>
    </citation>
    <scope>NUCLEOTIDE SEQUENCE [LARGE SCALE GENOMIC DNA]</scope>
    <source>
        <strain evidence="2 3">EAG3</strain>
    </source>
</reference>
<evidence type="ECO:0008006" key="4">
    <source>
        <dbReference type="Google" id="ProtNLM"/>
    </source>
</evidence>
<feature type="transmembrane region" description="Helical" evidence="1">
    <location>
        <begin position="132"/>
        <end position="162"/>
    </location>
</feature>
<feature type="transmembrane region" description="Helical" evidence="1">
    <location>
        <begin position="20"/>
        <end position="39"/>
    </location>
</feature>
<dbReference type="EMBL" id="PKOZ01000002">
    <property type="protein sequence ID" value="PQD96254.1"/>
    <property type="molecule type" value="Genomic_DNA"/>
</dbReference>
<dbReference type="Proteomes" id="UP000239663">
    <property type="component" value="Unassembled WGS sequence"/>
</dbReference>
<dbReference type="GO" id="GO:0140359">
    <property type="term" value="F:ABC-type transporter activity"/>
    <property type="evidence" value="ECO:0007669"/>
    <property type="project" value="InterPro"/>
</dbReference>
<keyword evidence="1" id="KW-0812">Transmembrane</keyword>
<dbReference type="AlphaFoldDB" id="A0A2S7N2J1"/>
<accession>A0A2S7N2J1</accession>
<keyword evidence="1" id="KW-1133">Transmembrane helix</keyword>
<dbReference type="PANTHER" id="PTHR37305">
    <property type="entry name" value="INTEGRAL MEMBRANE PROTEIN-RELATED"/>
    <property type="match status" value="1"/>
</dbReference>
<dbReference type="PANTHER" id="PTHR37305:SF1">
    <property type="entry name" value="MEMBRANE PROTEIN"/>
    <property type="match status" value="1"/>
</dbReference>
<name>A0A2S7N2J1_9BACI</name>
<keyword evidence="3" id="KW-1185">Reference proteome</keyword>
<dbReference type="Pfam" id="PF12679">
    <property type="entry name" value="ABC2_membrane_2"/>
    <property type="match status" value="1"/>
</dbReference>
<protein>
    <recommendedName>
        <fullName evidence="4">ABC transporter permease</fullName>
    </recommendedName>
</protein>
<feature type="transmembrane region" description="Helical" evidence="1">
    <location>
        <begin position="219"/>
        <end position="240"/>
    </location>
</feature>
<comment type="caution">
    <text evidence="2">The sequence shown here is derived from an EMBL/GenBank/DDBJ whole genome shotgun (WGS) entry which is preliminary data.</text>
</comment>
<feature type="transmembrane region" description="Helical" evidence="1">
    <location>
        <begin position="89"/>
        <end position="111"/>
    </location>
</feature>
<keyword evidence="1" id="KW-0472">Membrane</keyword>